<comment type="cofactor">
    <cofactor evidence="7">
        <name>heme</name>
        <dbReference type="ChEBI" id="CHEBI:30413"/>
    </cofactor>
</comment>
<organism evidence="10">
    <name type="scientific">Streptomyces platensis</name>
    <dbReference type="NCBI Taxonomy" id="58346"/>
    <lineage>
        <taxon>Bacteria</taxon>
        <taxon>Bacillati</taxon>
        <taxon>Actinomycetota</taxon>
        <taxon>Actinomycetes</taxon>
        <taxon>Kitasatosporales</taxon>
        <taxon>Streptomycetaceae</taxon>
        <taxon>Streptomyces</taxon>
    </lineage>
</organism>
<keyword evidence="3 7" id="KW-0479">Metal-binding</keyword>
<dbReference type="AlphaFoldDB" id="D3Y183"/>
<evidence type="ECO:0000313" key="10">
    <source>
        <dbReference type="EMBL" id="ADC52847.1"/>
    </source>
</evidence>
<dbReference type="GO" id="GO:0004497">
    <property type="term" value="F:monooxygenase activity"/>
    <property type="evidence" value="ECO:0007669"/>
    <property type="project" value="UniProtKB-KW"/>
</dbReference>
<evidence type="ECO:0000256" key="4">
    <source>
        <dbReference type="ARBA" id="ARBA00023002"/>
    </source>
</evidence>
<dbReference type="EMBL" id="GU384160">
    <property type="protein sequence ID" value="ADC52847.1"/>
    <property type="molecule type" value="Genomic_DNA"/>
</dbReference>
<dbReference type="PANTHER" id="PTHR24291:SF50">
    <property type="entry name" value="BIFUNCTIONAL ALBAFLAVENONE MONOOXYGENASE_TERPENE SYNTHASE"/>
    <property type="match status" value="1"/>
</dbReference>
<evidence type="ECO:0000256" key="8">
    <source>
        <dbReference type="RuleBase" id="RU000461"/>
    </source>
</evidence>
<feature type="binding site" description="axial binding residue" evidence="7">
    <location>
        <position position="454"/>
    </location>
    <ligand>
        <name>heme</name>
        <dbReference type="ChEBI" id="CHEBI:30413"/>
    </ligand>
    <ligandPart>
        <name>Fe</name>
        <dbReference type="ChEBI" id="CHEBI:18248"/>
    </ligandPart>
</feature>
<dbReference type="GO" id="GO:0020037">
    <property type="term" value="F:heme binding"/>
    <property type="evidence" value="ECO:0007669"/>
    <property type="project" value="InterPro"/>
</dbReference>
<accession>D3Y183</accession>
<proteinExistence type="inferred from homology"/>
<dbReference type="InterPro" id="IPR050196">
    <property type="entry name" value="Cytochrome_P450_Monoox"/>
</dbReference>
<evidence type="ECO:0000256" key="9">
    <source>
        <dbReference type="SAM" id="MobiDB-lite"/>
    </source>
</evidence>
<evidence type="ECO:0000256" key="2">
    <source>
        <dbReference type="ARBA" id="ARBA00022617"/>
    </source>
</evidence>
<protein>
    <submittedName>
        <fullName evidence="10">Putative cytoplasmic protein</fullName>
    </submittedName>
</protein>
<dbReference type="PANTHER" id="PTHR24291">
    <property type="entry name" value="CYTOCHROME P450 FAMILY 4"/>
    <property type="match status" value="1"/>
</dbReference>
<dbReference type="SUPFAM" id="SSF48264">
    <property type="entry name" value="Cytochrome P450"/>
    <property type="match status" value="1"/>
</dbReference>
<feature type="region of interest" description="Disordered" evidence="9">
    <location>
        <begin position="24"/>
        <end position="78"/>
    </location>
</feature>
<dbReference type="PROSITE" id="PS00086">
    <property type="entry name" value="CYTOCHROME_P450"/>
    <property type="match status" value="1"/>
</dbReference>
<dbReference type="GO" id="GO:0016705">
    <property type="term" value="F:oxidoreductase activity, acting on paired donors, with incorporation or reduction of molecular oxygen"/>
    <property type="evidence" value="ECO:0007669"/>
    <property type="project" value="InterPro"/>
</dbReference>
<sequence length="507" mass="56038">MRLPLAASLQGSAVCEPLRWPPTPLTRRADMRPGTIRNGMSRIGARLTGGPGRRTAADAPTDAPTEAPVAPGRVPLAGHAPRIHRDAPGFFRELRHHGAVTKIYIGPRQVHAVNSHEIVRELLTVQARAFDKGAMFDALRVPLGDGLITAAGDRHLRHRRLMQPAFHHDRIAGYARIMSERSLARAAVWEPGTTLDLVPEIHRLTLDILLRTLFADPQDPELRTAVKDWLSVKYHSMRLALSPLQAWAERLPLPAGWRPPHAGPLRRLVAVQHRIIETYRADGRDRGDLLSVLLAAGGPDGGLTDAEVTDELITLFLAGTGTVSASLAWALHEISRRPDVQRRIHDELDAVLAGRPPGFEDLPALVYTRQVLTEVLRLHPPSWLLMRRAVRPVTLGGVRLSRGAEVFFSPYALHRDPQLYENQDDFDPERWSHDAAAKAPRHTYLPFGAGSRMCIGEDFAWTELTLALAAFTAHRRLTPAGSIPVRTLVGTVLRPDRLPLTAHARPS</sequence>
<dbReference type="InterPro" id="IPR002401">
    <property type="entry name" value="Cyt_P450_E_grp-I"/>
</dbReference>
<evidence type="ECO:0000256" key="7">
    <source>
        <dbReference type="PIRSR" id="PIRSR602401-1"/>
    </source>
</evidence>
<dbReference type="InterPro" id="IPR017972">
    <property type="entry name" value="Cyt_P450_CS"/>
</dbReference>
<feature type="compositionally biased region" description="Low complexity" evidence="9">
    <location>
        <begin position="57"/>
        <end position="71"/>
    </location>
</feature>
<dbReference type="Gene3D" id="1.10.630.10">
    <property type="entry name" value="Cytochrome P450"/>
    <property type="match status" value="1"/>
</dbReference>
<dbReference type="Pfam" id="PF00067">
    <property type="entry name" value="p450"/>
    <property type="match status" value="1"/>
</dbReference>
<keyword evidence="6 8" id="KW-0503">Monooxygenase</keyword>
<evidence type="ECO:0000256" key="1">
    <source>
        <dbReference type="ARBA" id="ARBA00010617"/>
    </source>
</evidence>
<keyword evidence="2 7" id="KW-0349">Heme</keyword>
<dbReference type="GO" id="GO:0005506">
    <property type="term" value="F:iron ion binding"/>
    <property type="evidence" value="ECO:0007669"/>
    <property type="project" value="InterPro"/>
</dbReference>
<keyword evidence="5 7" id="KW-0408">Iron</keyword>
<evidence type="ECO:0000256" key="6">
    <source>
        <dbReference type="ARBA" id="ARBA00023033"/>
    </source>
</evidence>
<evidence type="ECO:0000256" key="3">
    <source>
        <dbReference type="ARBA" id="ARBA00022723"/>
    </source>
</evidence>
<name>D3Y183_STRPT</name>
<comment type="similarity">
    <text evidence="1 8">Belongs to the cytochrome P450 family.</text>
</comment>
<keyword evidence="4 8" id="KW-0560">Oxidoreductase</keyword>
<evidence type="ECO:0000256" key="5">
    <source>
        <dbReference type="ARBA" id="ARBA00023004"/>
    </source>
</evidence>
<dbReference type="InterPro" id="IPR036396">
    <property type="entry name" value="Cyt_P450_sf"/>
</dbReference>
<dbReference type="PRINTS" id="PR00385">
    <property type="entry name" value="P450"/>
</dbReference>
<dbReference type="PRINTS" id="PR00463">
    <property type="entry name" value="EP450I"/>
</dbReference>
<dbReference type="InterPro" id="IPR001128">
    <property type="entry name" value="Cyt_P450"/>
</dbReference>
<reference evidence="10" key="1">
    <citation type="journal article" date="2010" name="Environ. Microbiol.">
        <title>Coevolution of antibiotic production and counter-resistance in soil bacteria.</title>
        <authorList>
            <person name="Laskaris P."/>
            <person name="Tolba S."/>
            <person name="Calvo-Bado L."/>
            <person name="Wellington L."/>
        </authorList>
    </citation>
    <scope>NUCLEOTIDE SEQUENCE</scope>
    <source>
        <strain evidence="10">CR50</strain>
    </source>
</reference>